<name>A0A382G6C7_9ZZZZ</name>
<feature type="non-terminal residue" evidence="1">
    <location>
        <position position="1"/>
    </location>
</feature>
<dbReference type="AlphaFoldDB" id="A0A382G6C7"/>
<organism evidence="1">
    <name type="scientific">marine metagenome</name>
    <dbReference type="NCBI Taxonomy" id="408172"/>
    <lineage>
        <taxon>unclassified sequences</taxon>
        <taxon>metagenomes</taxon>
        <taxon>ecological metagenomes</taxon>
    </lineage>
</organism>
<protein>
    <submittedName>
        <fullName evidence="1">Uncharacterized protein</fullName>
    </submittedName>
</protein>
<evidence type="ECO:0000313" key="1">
    <source>
        <dbReference type="EMBL" id="SVB70184.1"/>
    </source>
</evidence>
<sequence>SSGLSPHPVMAIPPTTTNEPTTTAIVRLINVLLR</sequence>
<dbReference type="EMBL" id="UINC01053546">
    <property type="protein sequence ID" value="SVB70184.1"/>
    <property type="molecule type" value="Genomic_DNA"/>
</dbReference>
<proteinExistence type="predicted"/>
<gene>
    <name evidence="1" type="ORF">METZ01_LOCUS223038</name>
</gene>
<reference evidence="1" key="1">
    <citation type="submission" date="2018-05" db="EMBL/GenBank/DDBJ databases">
        <authorList>
            <person name="Lanie J.A."/>
            <person name="Ng W.-L."/>
            <person name="Kazmierczak K.M."/>
            <person name="Andrzejewski T.M."/>
            <person name="Davidsen T.M."/>
            <person name="Wayne K.J."/>
            <person name="Tettelin H."/>
            <person name="Glass J.I."/>
            <person name="Rusch D."/>
            <person name="Podicherti R."/>
            <person name="Tsui H.-C.T."/>
            <person name="Winkler M.E."/>
        </authorList>
    </citation>
    <scope>NUCLEOTIDE SEQUENCE</scope>
</reference>
<accession>A0A382G6C7</accession>